<dbReference type="Gene3D" id="2.40.30.170">
    <property type="match status" value="1"/>
</dbReference>
<evidence type="ECO:0000259" key="6">
    <source>
        <dbReference type="Pfam" id="PF25919"/>
    </source>
</evidence>
<dbReference type="PANTHER" id="PTHR30097:SF15">
    <property type="entry name" value="CATION EFFLUX SYSTEM PROTEIN CUSB"/>
    <property type="match status" value="1"/>
</dbReference>
<evidence type="ECO:0000259" key="7">
    <source>
        <dbReference type="Pfam" id="PF25954"/>
    </source>
</evidence>
<dbReference type="PANTHER" id="PTHR30097">
    <property type="entry name" value="CATION EFFLUX SYSTEM PROTEIN CUSB"/>
    <property type="match status" value="1"/>
</dbReference>
<feature type="compositionally biased region" description="Polar residues" evidence="5">
    <location>
        <begin position="66"/>
        <end position="78"/>
    </location>
</feature>
<feature type="region of interest" description="Disordered" evidence="5">
    <location>
        <begin position="59"/>
        <end position="99"/>
    </location>
</feature>
<comment type="similarity">
    <text evidence="1">Belongs to the membrane fusion protein (MFP) (TC 8.A.1) family.</text>
</comment>
<dbReference type="FunFam" id="2.40.30.170:FF:000010">
    <property type="entry name" value="Efflux RND transporter periplasmic adaptor subunit"/>
    <property type="match status" value="1"/>
</dbReference>
<dbReference type="NCBIfam" id="TIGR01730">
    <property type="entry name" value="RND_mfp"/>
    <property type="match status" value="1"/>
</dbReference>
<feature type="domain" description="CzcB-like C-terminal circularly permuted SH3-like" evidence="8">
    <location>
        <begin position="399"/>
        <end position="459"/>
    </location>
</feature>
<keyword evidence="2" id="KW-0813">Transport</keyword>
<dbReference type="Pfam" id="PF25919">
    <property type="entry name" value="BSH_CusB"/>
    <property type="match status" value="1"/>
</dbReference>
<dbReference type="InterPro" id="IPR058790">
    <property type="entry name" value="BSH_CusB"/>
</dbReference>
<dbReference type="InterPro" id="IPR058792">
    <property type="entry name" value="Beta-barrel_RND_2"/>
</dbReference>
<evidence type="ECO:0000256" key="3">
    <source>
        <dbReference type="ARBA" id="ARBA00022729"/>
    </source>
</evidence>
<dbReference type="Proteomes" id="UP000438991">
    <property type="component" value="Unassembled WGS sequence"/>
</dbReference>
<keyword evidence="4" id="KW-0406">Ion transport</keyword>
<dbReference type="EMBL" id="WNKV01000018">
    <property type="protein sequence ID" value="MTW18649.1"/>
    <property type="molecule type" value="Genomic_DNA"/>
</dbReference>
<evidence type="ECO:0000313" key="10">
    <source>
        <dbReference type="Proteomes" id="UP000438991"/>
    </source>
</evidence>
<gene>
    <name evidence="9" type="ORF">GJ689_20825</name>
</gene>
<evidence type="ECO:0000256" key="1">
    <source>
        <dbReference type="ARBA" id="ARBA00009477"/>
    </source>
</evidence>
<evidence type="ECO:0000259" key="8">
    <source>
        <dbReference type="Pfam" id="PF25975"/>
    </source>
</evidence>
<dbReference type="AlphaFoldDB" id="A0A9X5AUP8"/>
<name>A0A9X5AUP8_9BRAD</name>
<dbReference type="InterPro" id="IPR006143">
    <property type="entry name" value="RND_pump_MFP"/>
</dbReference>
<evidence type="ECO:0000256" key="4">
    <source>
        <dbReference type="ARBA" id="ARBA00023065"/>
    </source>
</evidence>
<organism evidence="9 10">
    <name type="scientific">Rhodoplanes serenus</name>
    <dbReference type="NCBI Taxonomy" id="200615"/>
    <lineage>
        <taxon>Bacteria</taxon>
        <taxon>Pseudomonadati</taxon>
        <taxon>Pseudomonadota</taxon>
        <taxon>Alphaproteobacteria</taxon>
        <taxon>Hyphomicrobiales</taxon>
        <taxon>Nitrobacteraceae</taxon>
        <taxon>Rhodoplanes</taxon>
    </lineage>
</organism>
<keyword evidence="3" id="KW-0732">Signal</keyword>
<reference evidence="9 10" key="1">
    <citation type="submission" date="2019-11" db="EMBL/GenBank/DDBJ databases">
        <title>Whole-genome sequence of Rhodoplanes serenus DSM 18633, type strain.</title>
        <authorList>
            <person name="Kyndt J.A."/>
            <person name="Meyer T.E."/>
        </authorList>
    </citation>
    <scope>NUCLEOTIDE SEQUENCE [LARGE SCALE GENOMIC DNA]</scope>
    <source>
        <strain evidence="9 10">DSM 18633</strain>
    </source>
</reference>
<proteinExistence type="inferred from homology"/>
<feature type="domain" description="CusB-like beta-barrel" evidence="7">
    <location>
        <begin position="316"/>
        <end position="391"/>
    </location>
</feature>
<dbReference type="InterPro" id="IPR051909">
    <property type="entry name" value="MFP_Cation_Efflux"/>
</dbReference>
<dbReference type="GO" id="GO:0060003">
    <property type="term" value="P:copper ion export"/>
    <property type="evidence" value="ECO:0007669"/>
    <property type="project" value="TreeGrafter"/>
</dbReference>
<sequence length="479" mass="52155">MSRRGSTMGKSVVRGLVIATLLAGAASLSVPFVVNRLLPAQAETHAGSHDRGARTQPILYWRDPSGQPSWSASPTQDASGRPYLPVYESDEPPLAGVPKPAAADASRKILYYRNPMGLPDVSPTPKKDPMGMDYVPVYEGDEPSGKAIKVSLAKIQRSGVRTEPASTRVLTRPVRSVGTVKYDESRLSSVTVRSESYVEDLFVNTTGARVRVGQPLFRIYSRDIQLAQVDLNVAISAQSRGVGGLSPQTFDGAMQKLRNLGVPERHIEEVRTKAINPRTVNWVSTVNGVVIEKKIVNGQRLMPGDELYRIADLSRMWVIAEVSELDLPSIEEGMHASVTLRAYPNDPLEGTVTFIYPDLRPETRTARVRIELDNTDGRLRNDMYADVVFHTGTDGAPAVTVPESAVMDSGSRKVVFVSKEDGRFEPRDVKLGRKGQGYIEILDGIADGEAVVTTATFLIDSESNLNAALKSFVAPESAP</sequence>
<dbReference type="Gene3D" id="2.40.420.20">
    <property type="match status" value="1"/>
</dbReference>
<evidence type="ECO:0000256" key="2">
    <source>
        <dbReference type="ARBA" id="ARBA00022448"/>
    </source>
</evidence>
<dbReference type="Pfam" id="PF25954">
    <property type="entry name" value="Beta-barrel_RND_2"/>
    <property type="match status" value="1"/>
</dbReference>
<feature type="domain" description="CusB-like barrel-sandwich hybrid" evidence="6">
    <location>
        <begin position="189"/>
        <end position="311"/>
    </location>
</feature>
<dbReference type="InterPro" id="IPR058649">
    <property type="entry name" value="CzcB_C"/>
</dbReference>
<comment type="caution">
    <text evidence="9">The sequence shown here is derived from an EMBL/GenBank/DDBJ whole genome shotgun (WGS) entry which is preliminary data.</text>
</comment>
<accession>A0A9X5AUP8</accession>
<dbReference type="FunFam" id="2.40.420.20:FF:000003">
    <property type="entry name" value="Cation efflux system protein cusB"/>
    <property type="match status" value="1"/>
</dbReference>
<dbReference type="SUPFAM" id="SSF111369">
    <property type="entry name" value="HlyD-like secretion proteins"/>
    <property type="match status" value="1"/>
</dbReference>
<dbReference type="GO" id="GO:0030288">
    <property type="term" value="C:outer membrane-bounded periplasmic space"/>
    <property type="evidence" value="ECO:0007669"/>
    <property type="project" value="TreeGrafter"/>
</dbReference>
<dbReference type="GO" id="GO:0046914">
    <property type="term" value="F:transition metal ion binding"/>
    <property type="evidence" value="ECO:0007669"/>
    <property type="project" value="TreeGrafter"/>
</dbReference>
<evidence type="ECO:0000313" key="9">
    <source>
        <dbReference type="EMBL" id="MTW18649.1"/>
    </source>
</evidence>
<dbReference type="GO" id="GO:0022857">
    <property type="term" value="F:transmembrane transporter activity"/>
    <property type="evidence" value="ECO:0007669"/>
    <property type="project" value="InterPro"/>
</dbReference>
<dbReference type="GO" id="GO:0015679">
    <property type="term" value="P:plasma membrane copper ion transport"/>
    <property type="evidence" value="ECO:0007669"/>
    <property type="project" value="TreeGrafter"/>
</dbReference>
<protein>
    <submittedName>
        <fullName evidence="9">Efflux RND transporter periplasmic adaptor subunit</fullName>
    </submittedName>
</protein>
<evidence type="ECO:0000256" key="5">
    <source>
        <dbReference type="SAM" id="MobiDB-lite"/>
    </source>
</evidence>
<dbReference type="Pfam" id="PF25975">
    <property type="entry name" value="CzcB_C"/>
    <property type="match status" value="1"/>
</dbReference>
<dbReference type="GO" id="GO:0016020">
    <property type="term" value="C:membrane"/>
    <property type="evidence" value="ECO:0007669"/>
    <property type="project" value="InterPro"/>
</dbReference>